<reference evidence="3 4" key="1">
    <citation type="journal article" date="2020" name="ISME J.">
        <title>Uncovering the hidden diversity of litter-decomposition mechanisms in mushroom-forming fungi.</title>
        <authorList>
            <person name="Floudas D."/>
            <person name="Bentzer J."/>
            <person name="Ahren D."/>
            <person name="Johansson T."/>
            <person name="Persson P."/>
            <person name="Tunlid A."/>
        </authorList>
    </citation>
    <scope>NUCLEOTIDE SEQUENCE [LARGE SCALE GENOMIC DNA]</scope>
    <source>
        <strain evidence="3 4">CBS 101986</strain>
    </source>
</reference>
<evidence type="ECO:0000313" key="4">
    <source>
        <dbReference type="Proteomes" id="UP000567179"/>
    </source>
</evidence>
<feature type="transmembrane region" description="Helical" evidence="2">
    <location>
        <begin position="138"/>
        <end position="162"/>
    </location>
</feature>
<comment type="caution">
    <text evidence="3">The sequence shown here is derived from an EMBL/GenBank/DDBJ whole genome shotgun (WGS) entry which is preliminary data.</text>
</comment>
<feature type="transmembrane region" description="Helical" evidence="2">
    <location>
        <begin position="299"/>
        <end position="326"/>
    </location>
</feature>
<feature type="transmembrane region" description="Helical" evidence="2">
    <location>
        <begin position="182"/>
        <end position="206"/>
    </location>
</feature>
<dbReference type="EMBL" id="JAACJJ010000044">
    <property type="protein sequence ID" value="KAF5314249.1"/>
    <property type="molecule type" value="Genomic_DNA"/>
</dbReference>
<keyword evidence="2" id="KW-0472">Membrane</keyword>
<name>A0A8H5EVU9_9AGAR</name>
<feature type="transmembrane region" description="Helical" evidence="2">
    <location>
        <begin position="50"/>
        <end position="72"/>
    </location>
</feature>
<organism evidence="3 4">
    <name type="scientific">Psilocybe cf. subviscida</name>
    <dbReference type="NCBI Taxonomy" id="2480587"/>
    <lineage>
        <taxon>Eukaryota</taxon>
        <taxon>Fungi</taxon>
        <taxon>Dikarya</taxon>
        <taxon>Basidiomycota</taxon>
        <taxon>Agaricomycotina</taxon>
        <taxon>Agaricomycetes</taxon>
        <taxon>Agaricomycetidae</taxon>
        <taxon>Agaricales</taxon>
        <taxon>Agaricineae</taxon>
        <taxon>Strophariaceae</taxon>
        <taxon>Psilocybe</taxon>
    </lineage>
</organism>
<feature type="region of interest" description="Disordered" evidence="1">
    <location>
        <begin position="721"/>
        <end position="745"/>
    </location>
</feature>
<feature type="region of interest" description="Disordered" evidence="1">
    <location>
        <begin position="1254"/>
        <end position="1286"/>
    </location>
</feature>
<evidence type="ECO:0000313" key="3">
    <source>
        <dbReference type="EMBL" id="KAF5314249.1"/>
    </source>
</evidence>
<protein>
    <submittedName>
        <fullName evidence="3">Uncharacterized protein</fullName>
    </submittedName>
</protein>
<feature type="compositionally biased region" description="Polar residues" evidence="1">
    <location>
        <begin position="1185"/>
        <end position="1194"/>
    </location>
</feature>
<evidence type="ECO:0000256" key="2">
    <source>
        <dbReference type="SAM" id="Phobius"/>
    </source>
</evidence>
<gene>
    <name evidence="3" type="ORF">D9619_011787</name>
</gene>
<feature type="region of interest" description="Disordered" evidence="1">
    <location>
        <begin position="1164"/>
        <end position="1196"/>
    </location>
</feature>
<keyword evidence="4" id="KW-1185">Reference proteome</keyword>
<accession>A0A8H5EVU9</accession>
<keyword evidence="2" id="KW-1133">Transmembrane helix</keyword>
<feature type="compositionally biased region" description="Acidic residues" evidence="1">
    <location>
        <begin position="1167"/>
        <end position="1177"/>
    </location>
</feature>
<proteinExistence type="predicted"/>
<dbReference type="OrthoDB" id="3032844at2759"/>
<evidence type="ECO:0000256" key="1">
    <source>
        <dbReference type="SAM" id="MobiDB-lite"/>
    </source>
</evidence>
<keyword evidence="2" id="KW-0812">Transmembrane</keyword>
<feature type="region of interest" description="Disordered" evidence="1">
    <location>
        <begin position="543"/>
        <end position="565"/>
    </location>
</feature>
<sequence length="1286" mass="144099">MSDSTNFSGTITGGVQDISALLPLLGTEQCEKHVGSALDRGFLYSSVTPISIFGSLGLVRAAFNIVIACFNIRRHRCLGARKLSDGGFGPNGVVAPMIALDPKHPKRFLAETRLESMLTEEHMENAEDLTVSWGQRIVWWNFFLITSTLVISSTGLVPYIGIVLDSHNQPRNALFPLGFGFPILRVVGSAACVSVAQLLIQIRILVILKKRLLFIAIDRLAKEAHINLENEINATMERKKAKSAWNSEVASEKCIWALRTWLATIPDQEKRTNHQTISTIYDSQYRRQMKSIDTHVPRWVTPLLVCCLILGCLSTVVGYIGCFYLIQHTASSTGTLLWLLLEALLSIVRILVWAINPSWDDSEGIVFELQLASHAPLITCNKFESDFLHDGIAPLTRSDRFLEEVVAYTGPFPAFSVPDVALYYIRTAKSASASENNKTPSGMLYIVLSDHKEQTSRILFKKTPQDAFSIYSSSLEPVPRSTAINVRVDFSEEGKTESDTHFLTSDAVFMARLGAHYDEINLRIQKQRCNTERKAHFGKTWAMQRPSTDDDGEDVKFPSSGDNAPRLEAKDVQQGNTLTVEDMTYLRHGQVERRWHDMYKQLEEWIGLFIALYTKELLKDVPADLFSKKDESVTIVQKYETNETEFLLIECSRMLELLLIFTARKWDNYMRESHGRMVKDLLRATFNLGHIISAAEQQHNEGTRQKNMKTRLTGELESLLEKERRTRRDSRRNRLTAQMESTNRRIHERKYTDAAGEAIMSTWKTMSGDKSSEVAEISNSVLETGSVVSLTAEANRARIAKARADFQARMCARYEEAVKNVNNCKDDIVRKKQLSEVEQMDVRCRQRADQLFLRLESQMAEFADLHTKNVLIADKHEFVDYWSDKSLQERLRLQDRTQRYLKLTDASTEAVGGPQNMLRALRRSQKFLFIDSLESNLLMGEEVKSVISSVESVTGAALWRDSQETYKVVVANVRAAVGVHCHDTCLYTNLVVSNHERTGKPYLLFAIPGASSCNVYFYIQVGCDHTITLRHCVTTRGSKLIIKLNGYELNGTWGQTRAVQSDFTNEDIHLPKDYLGDLRQPNVLEIILDDGVYWLSDIFLPTSLTDAHSGDGSGTSSFHQVLLPDSNISIKASTEFALPAQHLKQSVIDPAFFVGADGSIKRKSASEDTEFSLDEETAAPVPTGDMTTKSSKNVPKQRKGAHLAGLCHVDSAKDCVDGVQPPQRATTFSNTTALPSLKRPGFRAPQVQVLTMVPKGSGTINSEDGDGVREASTDPLSGECGPTFQR</sequence>
<dbReference type="Proteomes" id="UP000567179">
    <property type="component" value="Unassembled WGS sequence"/>
</dbReference>